<evidence type="ECO:0000313" key="1">
    <source>
        <dbReference type="EMBL" id="MFC5418708.1"/>
    </source>
</evidence>
<reference evidence="2" key="1">
    <citation type="journal article" date="2019" name="Int. J. Syst. Evol. Microbiol.">
        <title>The Global Catalogue of Microorganisms (GCM) 10K type strain sequencing project: providing services to taxonomists for standard genome sequencing and annotation.</title>
        <authorList>
            <consortium name="The Broad Institute Genomics Platform"/>
            <consortium name="The Broad Institute Genome Sequencing Center for Infectious Disease"/>
            <person name="Wu L."/>
            <person name="Ma J."/>
        </authorList>
    </citation>
    <scope>NUCLEOTIDE SEQUENCE [LARGE SCALE GENOMIC DNA]</scope>
    <source>
        <strain evidence="2">NCAIM B.01391</strain>
    </source>
</reference>
<comment type="caution">
    <text evidence="1">The sequence shown here is derived from an EMBL/GenBank/DDBJ whole genome shotgun (WGS) entry which is preliminary data.</text>
</comment>
<organism evidence="1 2">
    <name type="scientific">Bosea eneae</name>
    <dbReference type="NCBI Taxonomy" id="151454"/>
    <lineage>
        <taxon>Bacteria</taxon>
        <taxon>Pseudomonadati</taxon>
        <taxon>Pseudomonadota</taxon>
        <taxon>Alphaproteobacteria</taxon>
        <taxon>Hyphomicrobiales</taxon>
        <taxon>Boseaceae</taxon>
        <taxon>Bosea</taxon>
    </lineage>
</organism>
<dbReference type="Proteomes" id="UP001596053">
    <property type="component" value="Unassembled WGS sequence"/>
</dbReference>
<accession>A0ABW0IKB0</accession>
<keyword evidence="2" id="KW-1185">Reference proteome</keyword>
<dbReference type="RefSeq" id="WP_377796027.1">
    <property type="nucleotide sequence ID" value="NZ_JBHSLW010000005.1"/>
</dbReference>
<sequence>MKLTEAHIDSALNQLEAQAIPDNHPAKVQLSELFGDHTFFLDASGLTIIEPVKTDGVAEAVGRVVKLARWGDETRRNLSPHEPEYTDVVVALDKAA</sequence>
<gene>
    <name evidence="1" type="ORF">ACFPOB_03935</name>
</gene>
<evidence type="ECO:0000313" key="2">
    <source>
        <dbReference type="Proteomes" id="UP001596053"/>
    </source>
</evidence>
<proteinExistence type="predicted"/>
<name>A0ABW0IKB0_9HYPH</name>
<protein>
    <submittedName>
        <fullName evidence="1">Uncharacterized protein</fullName>
    </submittedName>
</protein>
<dbReference type="EMBL" id="JBHSLW010000005">
    <property type="protein sequence ID" value="MFC5418708.1"/>
    <property type="molecule type" value="Genomic_DNA"/>
</dbReference>